<gene>
    <name evidence="2" type="ORF">PLXY2_LOCUS2072</name>
</gene>
<feature type="compositionally biased region" description="Basic and acidic residues" evidence="1">
    <location>
        <begin position="544"/>
        <end position="562"/>
    </location>
</feature>
<dbReference type="AlphaFoldDB" id="A0A8S4DGE7"/>
<evidence type="ECO:0000313" key="2">
    <source>
        <dbReference type="EMBL" id="CAG9099164.1"/>
    </source>
</evidence>
<name>A0A8S4DGE7_PLUXY</name>
<feature type="region of interest" description="Disordered" evidence="1">
    <location>
        <begin position="510"/>
        <end position="564"/>
    </location>
</feature>
<reference evidence="2" key="1">
    <citation type="submission" date="2020-11" db="EMBL/GenBank/DDBJ databases">
        <authorList>
            <person name="Whiteford S."/>
        </authorList>
    </citation>
    <scope>NUCLEOTIDE SEQUENCE</scope>
</reference>
<comment type="caution">
    <text evidence="2">The sequence shown here is derived from an EMBL/GenBank/DDBJ whole genome shotgun (WGS) entry which is preliminary data.</text>
</comment>
<feature type="compositionally biased region" description="Polar residues" evidence="1">
    <location>
        <begin position="510"/>
        <end position="519"/>
    </location>
</feature>
<feature type="compositionally biased region" description="Basic and acidic residues" evidence="1">
    <location>
        <begin position="161"/>
        <end position="172"/>
    </location>
</feature>
<sequence>MVKVVNMKLKQLIDNGNIETLNRINSSDINRRPQNRNWSDIGSLESRDHYDNLNTSETLQYFESNHFRNINRSGSELLTNSVGTNAADSLRTEASVPSGLVCNQQYRLDKDDDHNFEDLRNKIEFATLEGATESFLTSCESFIGNSNVSNLSTPIDDEERAFEHSDTEETSDKGSLPGPRGIVNPNYPGFQHLAHTLQDYSSNIENYYHSENDMTDDDIDVEITDATYESDIKQNEMSIELSNVNNNNNTIITDSLLNNQNEVITEIVEKQTNEIHNDIPDLLKTLSHNNNSDTLCFDYNCSATDIENNFNTKDIIGDFNKEIEDEIKHVLNYNINIQDEIEELKKDIQDNVTKPIENTINNISDVVNHVIKKLVATQCDINEYEVNSRHKSDYVDDKSIAEISVKENESNALKEMNQSRPTFLLIESNVNHKIADALLSDGKEEINISEQDYDTDKLSNNVENTIKQLSTELRKIIPKLDELRDREKLFAPNRSGLNSMAITDGNCNQIANASKNTKPYTKRVEKSPKDSISRSTKENNAPTRKQEFRSRNNPRISKDRQCDLPSSSCYAHNISVQNSEDCDLGSFDVYNIETALPTLDIDTIESHLRAAKEAERRVSRVLTF</sequence>
<dbReference type="Proteomes" id="UP000653454">
    <property type="component" value="Unassembled WGS sequence"/>
</dbReference>
<feature type="compositionally biased region" description="Basic and acidic residues" evidence="1">
    <location>
        <begin position="522"/>
        <end position="537"/>
    </location>
</feature>
<keyword evidence="3" id="KW-1185">Reference proteome</keyword>
<evidence type="ECO:0000313" key="3">
    <source>
        <dbReference type="Proteomes" id="UP000653454"/>
    </source>
</evidence>
<evidence type="ECO:0000256" key="1">
    <source>
        <dbReference type="SAM" id="MobiDB-lite"/>
    </source>
</evidence>
<organism evidence="2 3">
    <name type="scientific">Plutella xylostella</name>
    <name type="common">Diamondback moth</name>
    <name type="synonym">Plutella maculipennis</name>
    <dbReference type="NCBI Taxonomy" id="51655"/>
    <lineage>
        <taxon>Eukaryota</taxon>
        <taxon>Metazoa</taxon>
        <taxon>Ecdysozoa</taxon>
        <taxon>Arthropoda</taxon>
        <taxon>Hexapoda</taxon>
        <taxon>Insecta</taxon>
        <taxon>Pterygota</taxon>
        <taxon>Neoptera</taxon>
        <taxon>Endopterygota</taxon>
        <taxon>Lepidoptera</taxon>
        <taxon>Glossata</taxon>
        <taxon>Ditrysia</taxon>
        <taxon>Yponomeutoidea</taxon>
        <taxon>Plutellidae</taxon>
        <taxon>Plutella</taxon>
    </lineage>
</organism>
<protein>
    <submittedName>
        <fullName evidence="2">(diamondback moth) hypothetical protein</fullName>
    </submittedName>
</protein>
<dbReference type="EMBL" id="CAJHNJ030000005">
    <property type="protein sequence ID" value="CAG9099164.1"/>
    <property type="molecule type" value="Genomic_DNA"/>
</dbReference>
<accession>A0A8S4DGE7</accession>
<feature type="region of interest" description="Disordered" evidence="1">
    <location>
        <begin position="159"/>
        <end position="179"/>
    </location>
</feature>
<proteinExistence type="predicted"/>